<dbReference type="PANTHER" id="PTHR24353">
    <property type="entry name" value="CYCLIC NUCLEOTIDE-DEPENDENT PROTEIN KINASE"/>
    <property type="match status" value="1"/>
</dbReference>
<keyword evidence="2" id="KW-1185">Reference proteome</keyword>
<dbReference type="PROSITE" id="PS51285">
    <property type="entry name" value="AGC_KINASE_CTER"/>
    <property type="match status" value="1"/>
</dbReference>
<dbReference type="InterPro" id="IPR000719">
    <property type="entry name" value="Prot_kinase_dom"/>
</dbReference>
<accession>T1I2M1</accession>
<organism evidence="1 2">
    <name type="scientific">Rhodnius prolixus</name>
    <name type="common">Triatomid bug</name>
    <dbReference type="NCBI Taxonomy" id="13249"/>
    <lineage>
        <taxon>Eukaryota</taxon>
        <taxon>Metazoa</taxon>
        <taxon>Ecdysozoa</taxon>
        <taxon>Arthropoda</taxon>
        <taxon>Hexapoda</taxon>
        <taxon>Insecta</taxon>
        <taxon>Pterygota</taxon>
        <taxon>Neoptera</taxon>
        <taxon>Paraneoptera</taxon>
        <taxon>Hemiptera</taxon>
        <taxon>Heteroptera</taxon>
        <taxon>Panheteroptera</taxon>
        <taxon>Cimicomorpha</taxon>
        <taxon>Reduviidae</taxon>
        <taxon>Triatominae</taxon>
        <taxon>Rhodnius</taxon>
    </lineage>
</organism>
<dbReference type="GO" id="GO:0005524">
    <property type="term" value="F:ATP binding"/>
    <property type="evidence" value="ECO:0007669"/>
    <property type="project" value="InterPro"/>
</dbReference>
<dbReference type="Proteomes" id="UP000015103">
    <property type="component" value="Unassembled WGS sequence"/>
</dbReference>
<evidence type="ECO:0000313" key="2">
    <source>
        <dbReference type="Proteomes" id="UP000015103"/>
    </source>
</evidence>
<dbReference type="SMART" id="SM00220">
    <property type="entry name" value="S_TKc"/>
    <property type="match status" value="1"/>
</dbReference>
<dbReference type="Pfam" id="PF00069">
    <property type="entry name" value="Pkinase"/>
    <property type="match status" value="1"/>
</dbReference>
<dbReference type="FunFam" id="1.10.510.10:FF:000465">
    <property type="entry name" value="Non-specific serine/threonine protein kinase"/>
    <property type="match status" value="1"/>
</dbReference>
<dbReference type="GO" id="GO:0005952">
    <property type="term" value="C:cAMP-dependent protein kinase complex"/>
    <property type="evidence" value="ECO:0007669"/>
    <property type="project" value="TreeGrafter"/>
</dbReference>
<dbReference type="STRING" id="13249.T1I2M1"/>
<dbReference type="InParanoid" id="T1I2M1"/>
<dbReference type="PROSITE" id="PS00108">
    <property type="entry name" value="PROTEIN_KINASE_ST"/>
    <property type="match status" value="1"/>
</dbReference>
<reference evidence="1" key="1">
    <citation type="submission" date="2015-05" db="UniProtKB">
        <authorList>
            <consortium name="EnsemblMetazoa"/>
        </authorList>
    </citation>
    <scope>IDENTIFICATION</scope>
</reference>
<dbReference type="InterPro" id="IPR008271">
    <property type="entry name" value="Ser/Thr_kinase_AS"/>
</dbReference>
<dbReference type="Gene3D" id="3.30.200.20">
    <property type="entry name" value="Phosphorylase Kinase, domain 1"/>
    <property type="match status" value="1"/>
</dbReference>
<dbReference type="AlphaFoldDB" id="T1I2M1"/>
<dbReference type="EnsemblMetazoa" id="RPRC010540-RA">
    <property type="protein sequence ID" value="RPRC010540-PA"/>
    <property type="gene ID" value="RPRC010540"/>
</dbReference>
<proteinExistence type="predicted"/>
<dbReference type="GO" id="GO:0004691">
    <property type="term" value="F:cAMP-dependent protein kinase activity"/>
    <property type="evidence" value="ECO:0007669"/>
    <property type="project" value="TreeGrafter"/>
</dbReference>
<dbReference type="EMBL" id="ACPB03020308">
    <property type="status" value="NOT_ANNOTATED_CDS"/>
    <property type="molecule type" value="Genomic_DNA"/>
</dbReference>
<evidence type="ECO:0000313" key="1">
    <source>
        <dbReference type="EnsemblMetazoa" id="RPRC010540-PA"/>
    </source>
</evidence>
<dbReference type="eggNOG" id="KOG0616">
    <property type="taxonomic scope" value="Eukaryota"/>
</dbReference>
<dbReference type="PANTHER" id="PTHR24353:SF37">
    <property type="entry name" value="CAMP-DEPENDENT PROTEIN KINASE CATALYTIC SUBUNIT PRKX"/>
    <property type="match status" value="1"/>
</dbReference>
<dbReference type="OMA" id="CDFMKTE"/>
<dbReference type="InterPro" id="IPR011009">
    <property type="entry name" value="Kinase-like_dom_sf"/>
</dbReference>
<sequence>MKPRKKSRSFEKNQLISTGECLQNESQISVCSNNNSKRIKLLFGKTYHPIEVSDWESYLKTCKSSFQKRYDDFSKSTMNRNDLIIIKTLAEGEFSRVSLMANEGSHVLFAAKCINKRKIMNIHMAKQIVLQKQILKSIRFPFLLYLEGFFQDFNYIYFIMPFLIGDSMENLLRKRCQLSENFVKFYSAQVLLGLEYLHFLNIIYRDLKPENILFDHHGYIKLIDFAFAKLLTNNRTYTFCGTLDYLAPEVILQKGYGLSADWWSFGVLLYELCYGRSPYHDEDDENILENIFFGKLKMPDWFSTSLKKLLKKLLTTDTTKRLGCSFKGADDVKRHYWFKSIDFMALVNRNLKPPYVPDNEQLKMAVYLDSSTESDLNSVTEDTKDKFDDVFKNI</sequence>
<dbReference type="SUPFAM" id="SSF56112">
    <property type="entry name" value="Protein kinase-like (PK-like)"/>
    <property type="match status" value="1"/>
</dbReference>
<dbReference type="PROSITE" id="PS50011">
    <property type="entry name" value="PROTEIN_KINASE_DOM"/>
    <property type="match status" value="1"/>
</dbReference>
<dbReference type="Gene3D" id="1.10.510.10">
    <property type="entry name" value="Transferase(Phosphotransferase) domain 1"/>
    <property type="match status" value="1"/>
</dbReference>
<dbReference type="HOGENOM" id="CLU_000288_63_5_1"/>
<name>T1I2M1_RHOPR</name>
<protein>
    <submittedName>
        <fullName evidence="1">Uncharacterized protein</fullName>
    </submittedName>
</protein>
<dbReference type="VEuPathDB" id="VectorBase:RPRC010540"/>
<dbReference type="InterPro" id="IPR000961">
    <property type="entry name" value="AGC-kinase_C"/>
</dbReference>